<dbReference type="Pfam" id="PF02463">
    <property type="entry name" value="SMC_N"/>
    <property type="match status" value="1"/>
</dbReference>
<organism evidence="4 5">
    <name type="scientific">Lucilia cuprina</name>
    <name type="common">Green bottle fly</name>
    <name type="synonym">Australian sheep blowfly</name>
    <dbReference type="NCBI Taxonomy" id="7375"/>
    <lineage>
        <taxon>Eukaryota</taxon>
        <taxon>Metazoa</taxon>
        <taxon>Ecdysozoa</taxon>
        <taxon>Arthropoda</taxon>
        <taxon>Hexapoda</taxon>
        <taxon>Insecta</taxon>
        <taxon>Pterygota</taxon>
        <taxon>Neoptera</taxon>
        <taxon>Endopterygota</taxon>
        <taxon>Diptera</taxon>
        <taxon>Brachycera</taxon>
        <taxon>Muscomorpha</taxon>
        <taxon>Oestroidea</taxon>
        <taxon>Calliphoridae</taxon>
        <taxon>Luciliinae</taxon>
        <taxon>Lucilia</taxon>
    </lineage>
</organism>
<evidence type="ECO:0000259" key="3">
    <source>
        <dbReference type="Pfam" id="PF02463"/>
    </source>
</evidence>
<dbReference type="PANTHER" id="PTHR43977">
    <property type="entry name" value="STRUCTURAL MAINTENANCE OF CHROMOSOMES PROTEIN 3"/>
    <property type="match status" value="1"/>
</dbReference>
<dbReference type="Gene3D" id="3.40.50.300">
    <property type="entry name" value="P-loop containing nucleotide triphosphate hydrolases"/>
    <property type="match status" value="2"/>
</dbReference>
<evidence type="ECO:0000256" key="2">
    <source>
        <dbReference type="SAM" id="Coils"/>
    </source>
</evidence>
<reference evidence="4 5" key="1">
    <citation type="journal article" date="2015" name="Nat. Commun.">
        <title>Lucilia cuprina genome unlocks parasitic fly biology to underpin future interventions.</title>
        <authorList>
            <person name="Anstead C.A."/>
            <person name="Korhonen P.K."/>
            <person name="Young N.D."/>
            <person name="Hall R.S."/>
            <person name="Jex A.R."/>
            <person name="Murali S.C."/>
            <person name="Hughes D.S."/>
            <person name="Lee S.F."/>
            <person name="Perry T."/>
            <person name="Stroehlein A.J."/>
            <person name="Ansell B.R."/>
            <person name="Breugelmans B."/>
            <person name="Hofmann A."/>
            <person name="Qu J."/>
            <person name="Dugan S."/>
            <person name="Lee S.L."/>
            <person name="Chao H."/>
            <person name="Dinh H."/>
            <person name="Han Y."/>
            <person name="Doddapaneni H.V."/>
            <person name="Worley K.C."/>
            <person name="Muzny D.M."/>
            <person name="Ioannidis P."/>
            <person name="Waterhouse R.M."/>
            <person name="Zdobnov E.M."/>
            <person name="James P.J."/>
            <person name="Bagnall N.H."/>
            <person name="Kotze A.C."/>
            <person name="Gibbs R.A."/>
            <person name="Richards S."/>
            <person name="Batterham P."/>
            <person name="Gasser R.B."/>
        </authorList>
    </citation>
    <scope>NUCLEOTIDE SEQUENCE [LARGE SCALE GENOMIC DNA]</scope>
    <source>
        <strain evidence="4 5">LS</strain>
        <tissue evidence="4">Full body</tissue>
    </source>
</reference>
<keyword evidence="2" id="KW-0175">Coiled coil</keyword>
<evidence type="ECO:0000256" key="1">
    <source>
        <dbReference type="ARBA" id="ARBA00023306"/>
    </source>
</evidence>
<dbReference type="CDD" id="cd03273">
    <property type="entry name" value="ABC_SMC2_euk"/>
    <property type="match status" value="1"/>
</dbReference>
<protein>
    <recommendedName>
        <fullName evidence="3">RecF/RecN/SMC N-terminal domain-containing protein</fullName>
    </recommendedName>
</protein>
<feature type="domain" description="RecF/RecN/SMC N-terminal" evidence="3">
    <location>
        <begin position="1"/>
        <end position="126"/>
    </location>
</feature>
<dbReference type="InterPro" id="IPR003395">
    <property type="entry name" value="RecF/RecN/SMC_N"/>
</dbReference>
<dbReference type="InterPro" id="IPR027417">
    <property type="entry name" value="P-loop_NTPase"/>
</dbReference>
<evidence type="ECO:0000313" key="4">
    <source>
        <dbReference type="EMBL" id="KNC29067.1"/>
    </source>
</evidence>
<dbReference type="EMBL" id="JRES01000703">
    <property type="protein sequence ID" value="KNC29067.1"/>
    <property type="molecule type" value="Genomic_DNA"/>
</dbReference>
<keyword evidence="5" id="KW-1185">Reference proteome</keyword>
<feature type="non-terminal residue" evidence="4">
    <location>
        <position position="545"/>
    </location>
</feature>
<comment type="caution">
    <text evidence="4">The sequence shown here is derived from an EMBL/GenBank/DDBJ whole genome shotgun (WGS) entry which is preliminary data.</text>
</comment>
<dbReference type="Proteomes" id="UP000037069">
    <property type="component" value="Unassembled WGS sequence"/>
</dbReference>
<name>A0A0L0C9Y9_LUCCU</name>
<proteinExistence type="predicted"/>
<accession>A0A0L0C9Y9</accession>
<dbReference type="SUPFAM" id="SSF52540">
    <property type="entry name" value="P-loop containing nucleoside triphosphate hydrolases"/>
    <property type="match status" value="1"/>
</dbReference>
<dbReference type="STRING" id="7375.A0A0L0C9Y9"/>
<dbReference type="GO" id="GO:0016887">
    <property type="term" value="F:ATP hydrolysis activity"/>
    <property type="evidence" value="ECO:0007669"/>
    <property type="project" value="InterPro"/>
</dbReference>
<dbReference type="GO" id="GO:0005524">
    <property type="term" value="F:ATP binding"/>
    <property type="evidence" value="ECO:0007669"/>
    <property type="project" value="InterPro"/>
</dbReference>
<dbReference type="InterPro" id="IPR027120">
    <property type="entry name" value="Smc2_ABC"/>
</dbReference>
<keyword evidence="1" id="KW-0131">Cell cycle</keyword>
<dbReference type="AlphaFoldDB" id="A0A0L0C9Y9"/>
<dbReference type="OrthoDB" id="10255539at2759"/>
<evidence type="ECO:0000313" key="5">
    <source>
        <dbReference type="Proteomes" id="UP000037069"/>
    </source>
</evidence>
<sequence>YAKRTIVSGWDTQFNCITGLNGSGKSNILDAICFVLGITTLSTVRASNQKDLIYKRGQAGVTTASVCIVFDNTDPDNQPLGYEGTRIISVTRQVIMGGTTKYLINGHKTQQSQVQALFQSVHLNVNNPNFLIMQGQITKVVNMKPIEILGLIEEAAGTGMYEKERKRAVKEINDRDAPLQETELLLNEEVRPKLERLRAQKRDFLEYQQRASSTEELEKVVGGSIYLVEVEKLQTLQSEASTNDAQAEELRAQIEAKNQNIIKEAEDAIKRLTDKWPWCTTINLSDPKSGRELEELSKKLSIEKKKISSLESKVDSSVVSMIGRLESDEDSLRQRLATIREDRRKLQESMEVLNEKRTDTINAVWQSVSDNFGEIFGDLLPGSSAELIPLDASSAGILFENSFNPLVNMAPWAHKKLHDDAVVACDLLNDTVRDRFEVLFLRNIGNDKTTFDYNLEITMADAVNQTECVDNCFKILDKTWSERYRNMRIEVVGCDETSWSLASGNPSVEKPKLLVHVNVNPEVSEKKLSFLTPEFDSIDDFKDFW</sequence>
<gene>
    <name evidence="4" type="ORF">FF38_09483</name>
</gene>
<feature type="coiled-coil region" evidence="2">
    <location>
        <begin position="233"/>
        <end position="356"/>
    </location>
</feature>
<feature type="non-terminal residue" evidence="4">
    <location>
        <position position="1"/>
    </location>
</feature>